<dbReference type="AlphaFoldDB" id="A0A8C4QB55"/>
<dbReference type="SUPFAM" id="SSF54160">
    <property type="entry name" value="Chromo domain-like"/>
    <property type="match status" value="1"/>
</dbReference>
<name>A0A8C4QB55_EPTBU</name>
<evidence type="ECO:0008006" key="4">
    <source>
        <dbReference type="Google" id="ProtNLM"/>
    </source>
</evidence>
<organism evidence="2 3">
    <name type="scientific">Eptatretus burgeri</name>
    <name type="common">Inshore hagfish</name>
    <dbReference type="NCBI Taxonomy" id="7764"/>
    <lineage>
        <taxon>Eukaryota</taxon>
        <taxon>Metazoa</taxon>
        <taxon>Chordata</taxon>
        <taxon>Craniata</taxon>
        <taxon>Vertebrata</taxon>
        <taxon>Cyclostomata</taxon>
        <taxon>Myxini</taxon>
        <taxon>Myxiniformes</taxon>
        <taxon>Myxinidae</taxon>
        <taxon>Eptatretinae</taxon>
        <taxon>Eptatretus</taxon>
    </lineage>
</organism>
<feature type="compositionally biased region" description="Basic residues" evidence="1">
    <location>
        <begin position="97"/>
        <end position="109"/>
    </location>
</feature>
<evidence type="ECO:0000313" key="2">
    <source>
        <dbReference type="Ensembl" id="ENSEBUP00000012444.1"/>
    </source>
</evidence>
<reference evidence="2" key="2">
    <citation type="submission" date="2025-09" db="UniProtKB">
        <authorList>
            <consortium name="Ensembl"/>
        </authorList>
    </citation>
    <scope>IDENTIFICATION</scope>
</reference>
<evidence type="ECO:0000256" key="1">
    <source>
        <dbReference type="SAM" id="MobiDB-lite"/>
    </source>
</evidence>
<feature type="region of interest" description="Disordered" evidence="1">
    <location>
        <begin position="91"/>
        <end position="141"/>
    </location>
</feature>
<dbReference type="Ensembl" id="ENSEBUT00000013020.1">
    <property type="protein sequence ID" value="ENSEBUP00000012444.1"/>
    <property type="gene ID" value="ENSEBUG00000007920.1"/>
</dbReference>
<accession>A0A8C4QB55</accession>
<feature type="compositionally biased region" description="Acidic residues" evidence="1">
    <location>
        <begin position="115"/>
        <end position="126"/>
    </location>
</feature>
<dbReference type="Proteomes" id="UP000694388">
    <property type="component" value="Unplaced"/>
</dbReference>
<evidence type="ECO:0000313" key="3">
    <source>
        <dbReference type="Proteomes" id="UP000694388"/>
    </source>
</evidence>
<keyword evidence="3" id="KW-1185">Reference proteome</keyword>
<feature type="region of interest" description="Disordered" evidence="1">
    <location>
        <begin position="27"/>
        <end position="54"/>
    </location>
</feature>
<feature type="compositionally biased region" description="Basic and acidic residues" evidence="1">
    <location>
        <begin position="44"/>
        <end position="54"/>
    </location>
</feature>
<sequence length="215" mass="24551">MWKSQEPKWLEEEPEVKVFAKLNVQDSDVAQPTLLSDPELPDTSESKEAKIVWNDIEKEEEKPKRGRRRSVRDLPAVLLDIECESEQRAVSETTGKRAAKPRRVARRRCSRADDVDAGSAEEEVAADDVTQVEEKENGEQDDADSWIEEVTCFPMGTKVRVKYGRGKNTKIYEASIKDVDIEDGHLIYLVHYYGWNVRYFTQSYVVVSNGVLGEV</sequence>
<dbReference type="Gene3D" id="2.30.30.140">
    <property type="match status" value="1"/>
</dbReference>
<proteinExistence type="predicted"/>
<protein>
    <recommendedName>
        <fullName evidence="4">Tudor domain-containing protein</fullName>
    </recommendedName>
</protein>
<dbReference type="InterPro" id="IPR016197">
    <property type="entry name" value="Chromo-like_dom_sf"/>
</dbReference>
<reference evidence="2" key="1">
    <citation type="submission" date="2025-08" db="UniProtKB">
        <authorList>
            <consortium name="Ensembl"/>
        </authorList>
    </citation>
    <scope>IDENTIFICATION</scope>
</reference>